<protein>
    <submittedName>
        <fullName evidence="4">Cupin domain-containing protein</fullName>
    </submittedName>
</protein>
<evidence type="ECO:0000313" key="5">
    <source>
        <dbReference type="Proteomes" id="UP001596270"/>
    </source>
</evidence>
<dbReference type="SUPFAM" id="SSF51182">
    <property type="entry name" value="RmlC-like cupins"/>
    <property type="match status" value="1"/>
</dbReference>
<evidence type="ECO:0000259" key="3">
    <source>
        <dbReference type="Pfam" id="PF07883"/>
    </source>
</evidence>
<accession>A0ABW1TXY7</accession>
<evidence type="ECO:0000256" key="2">
    <source>
        <dbReference type="ARBA" id="ARBA00023002"/>
    </source>
</evidence>
<feature type="domain" description="Cupin type-2" evidence="3">
    <location>
        <begin position="111"/>
        <end position="175"/>
    </location>
</feature>
<dbReference type="InterPro" id="IPR013096">
    <property type="entry name" value="Cupin_2"/>
</dbReference>
<dbReference type="InterPro" id="IPR014710">
    <property type="entry name" value="RmlC-like_jellyroll"/>
</dbReference>
<dbReference type="Gene3D" id="2.60.120.10">
    <property type="entry name" value="Jelly Rolls"/>
    <property type="match status" value="1"/>
</dbReference>
<evidence type="ECO:0000256" key="1">
    <source>
        <dbReference type="ARBA" id="ARBA00022964"/>
    </source>
</evidence>
<reference evidence="5" key="1">
    <citation type="journal article" date="2019" name="Int. J. Syst. Evol. Microbiol.">
        <title>The Global Catalogue of Microorganisms (GCM) 10K type strain sequencing project: providing services to taxonomists for standard genome sequencing and annotation.</title>
        <authorList>
            <consortium name="The Broad Institute Genomics Platform"/>
            <consortium name="The Broad Institute Genome Sequencing Center for Infectious Disease"/>
            <person name="Wu L."/>
            <person name="Ma J."/>
        </authorList>
    </citation>
    <scope>NUCLEOTIDE SEQUENCE [LARGE SCALE GENOMIC DNA]</scope>
    <source>
        <strain evidence="5">CCUG 39402</strain>
    </source>
</reference>
<evidence type="ECO:0000313" key="4">
    <source>
        <dbReference type="EMBL" id="MFC6281642.1"/>
    </source>
</evidence>
<dbReference type="Proteomes" id="UP001596270">
    <property type="component" value="Unassembled WGS sequence"/>
</dbReference>
<dbReference type="InterPro" id="IPR011051">
    <property type="entry name" value="RmlC_Cupin_sf"/>
</dbReference>
<dbReference type="EMBL" id="JBHSRS010000018">
    <property type="protein sequence ID" value="MFC6281642.1"/>
    <property type="molecule type" value="Genomic_DNA"/>
</dbReference>
<sequence>MTSTVAEPVAQAGRDEELKAMYEQINAKNMFPFWAKRSDVEHDEIKQLMEGVKAVPFHWSFKRDLEPLIHQSARLINHADSDRRSLILVNPGLKPKRATVTTLYTAYRLNDPNEVMPPHRHTASAIRLGLTGQQNFTGVEGEDIVFGHGDMVLTPRDTWHNHGNVGSEPAINLSVLDYPLVETLNALQFEHDYKEDGKIQKKQTARFTPDYSARMYGTGGMTPRFVDHRRGGGDSSPMYVYRYEAMREYLERNREWDGNPYEGLLVEYTNPIRGGAVYKTMTFFMQMLRPGERTLPLKQTASLLVSPLEGNGQCIVDGKAFDFAPFDTVAVPGNHWMELVNTSATEPVILFIASDENALDAFGLLQRFGKTAGGEVVRLV</sequence>
<dbReference type="CDD" id="cd06992">
    <property type="entry name" value="cupin_GDO-like_C"/>
    <property type="match status" value="1"/>
</dbReference>
<dbReference type="InterPro" id="IPR047183">
    <property type="entry name" value="GDO-like"/>
</dbReference>
<dbReference type="PANTHER" id="PTHR41517">
    <property type="entry name" value="1,2-DIOXYGENASE PROTEIN-RELATED"/>
    <property type="match status" value="1"/>
</dbReference>
<proteinExistence type="predicted"/>
<dbReference type="Pfam" id="PF07883">
    <property type="entry name" value="Cupin_2"/>
    <property type="match status" value="1"/>
</dbReference>
<dbReference type="PANTHER" id="PTHR41517:SF1">
    <property type="entry name" value="CUPIN"/>
    <property type="match status" value="1"/>
</dbReference>
<keyword evidence="5" id="KW-1185">Reference proteome</keyword>
<dbReference type="CDD" id="cd02216">
    <property type="entry name" value="cupin_GDO-like_N"/>
    <property type="match status" value="1"/>
</dbReference>
<gene>
    <name evidence="4" type="ORF">ACFQND_10395</name>
</gene>
<comment type="caution">
    <text evidence="4">The sequence shown here is derived from an EMBL/GenBank/DDBJ whole genome shotgun (WGS) entry which is preliminary data.</text>
</comment>
<dbReference type="RefSeq" id="WP_371437254.1">
    <property type="nucleotide sequence ID" value="NZ_JBHSRS010000018.1"/>
</dbReference>
<keyword evidence="2" id="KW-0560">Oxidoreductase</keyword>
<name>A0ABW1TXY7_9BURK</name>
<organism evidence="4 5">
    <name type="scientific">Polaromonas aquatica</name>
    <dbReference type="NCBI Taxonomy" id="332657"/>
    <lineage>
        <taxon>Bacteria</taxon>
        <taxon>Pseudomonadati</taxon>
        <taxon>Pseudomonadota</taxon>
        <taxon>Betaproteobacteria</taxon>
        <taxon>Burkholderiales</taxon>
        <taxon>Comamonadaceae</taxon>
        <taxon>Polaromonas</taxon>
    </lineage>
</organism>
<keyword evidence="1" id="KW-0223">Dioxygenase</keyword>